<dbReference type="Pfam" id="PF03795">
    <property type="entry name" value="YCII"/>
    <property type="match status" value="1"/>
</dbReference>
<name>A0A8H3NWY9_9EURO</name>
<dbReference type="Proteomes" id="UP000465221">
    <property type="component" value="Unassembled WGS sequence"/>
</dbReference>
<protein>
    <submittedName>
        <fullName evidence="2">Protein YciI</fullName>
    </submittedName>
</protein>
<dbReference type="Gene3D" id="3.30.70.1060">
    <property type="entry name" value="Dimeric alpha+beta barrel"/>
    <property type="match status" value="1"/>
</dbReference>
<proteinExistence type="predicted"/>
<feature type="domain" description="YCII-related" evidence="1">
    <location>
        <begin position="33"/>
        <end position="125"/>
    </location>
</feature>
<reference evidence="2 3" key="1">
    <citation type="submission" date="2020-01" db="EMBL/GenBank/DDBJ databases">
        <title>Draft genome sequence of Aspergillus udagawae IFM 46972.</title>
        <authorList>
            <person name="Takahashi H."/>
            <person name="Yaguchi T."/>
        </authorList>
    </citation>
    <scope>NUCLEOTIDE SEQUENCE [LARGE SCALE GENOMIC DNA]</scope>
    <source>
        <strain evidence="2 3">IFM 46972</strain>
    </source>
</reference>
<evidence type="ECO:0000259" key="1">
    <source>
        <dbReference type="Pfam" id="PF03795"/>
    </source>
</evidence>
<dbReference type="InterPro" id="IPR011008">
    <property type="entry name" value="Dimeric_a/b-barrel"/>
</dbReference>
<dbReference type="AlphaFoldDB" id="A0A8H3NWY9"/>
<dbReference type="EMBL" id="BLKC01000032">
    <property type="protein sequence ID" value="GFF37588.1"/>
    <property type="molecule type" value="Genomic_DNA"/>
</dbReference>
<comment type="caution">
    <text evidence="2">The sequence shown here is derived from an EMBL/GenBank/DDBJ whole genome shotgun (WGS) entry which is preliminary data.</text>
</comment>
<evidence type="ECO:0000313" key="3">
    <source>
        <dbReference type="Proteomes" id="UP000465221"/>
    </source>
</evidence>
<dbReference type="SUPFAM" id="SSF54909">
    <property type="entry name" value="Dimeric alpha+beta barrel"/>
    <property type="match status" value="1"/>
</dbReference>
<dbReference type="InterPro" id="IPR051807">
    <property type="entry name" value="Sec-metab_biosynth-assoc"/>
</dbReference>
<evidence type="ECO:0000313" key="2">
    <source>
        <dbReference type="EMBL" id="GFF37588.1"/>
    </source>
</evidence>
<gene>
    <name evidence="2" type="ORF">IFM46972_05267</name>
</gene>
<accession>A0A8H3NWY9</accession>
<dbReference type="InterPro" id="IPR005545">
    <property type="entry name" value="YCII"/>
</dbReference>
<dbReference type="PANTHER" id="PTHR33606:SF3">
    <property type="entry name" value="PROTEIN YCII"/>
    <property type="match status" value="1"/>
</dbReference>
<sequence>MLHLTRLTSPAFLNRSFARAFSTTIMASTKHEFLCILPDKPDALAKRLEVRASHLEGVKPLVADGVITMGGAMLESHSTEGTPSFKGSAMLLMAESEEQARELLSKDIYVRSGVWDMEKAQIIPFKSAVRTALDGAAIYVQKFVRIYNMHVTTASPWAGASPPLPCDAGSFPLLSLESA</sequence>
<dbReference type="PANTHER" id="PTHR33606">
    <property type="entry name" value="PROTEIN YCII"/>
    <property type="match status" value="1"/>
</dbReference>
<organism evidence="2 3">
    <name type="scientific">Aspergillus udagawae</name>
    <dbReference type="NCBI Taxonomy" id="91492"/>
    <lineage>
        <taxon>Eukaryota</taxon>
        <taxon>Fungi</taxon>
        <taxon>Dikarya</taxon>
        <taxon>Ascomycota</taxon>
        <taxon>Pezizomycotina</taxon>
        <taxon>Eurotiomycetes</taxon>
        <taxon>Eurotiomycetidae</taxon>
        <taxon>Eurotiales</taxon>
        <taxon>Aspergillaceae</taxon>
        <taxon>Aspergillus</taxon>
        <taxon>Aspergillus subgen. Fumigati</taxon>
    </lineage>
</organism>